<sequence length="171" mass="19701">ECSDHHSSYPPCSLYLSLSLSGKKRKPAWTDRILWRLRATAPFGQAPNARKRGSVSGLSSGTKVTQHFYRSHMEYMVSDHKPVSSIFTLQFPYKVDMPLVTIIVEDEWNSIADATCTFKAAPNFARSSWDWIGLYKVGFKHHKDYVGYVWAKQEEADYHRVEHEVRATFNI</sequence>
<dbReference type="GO" id="GO:0034485">
    <property type="term" value="F:phosphatidylinositol-3,4,5-trisphosphate 5-phosphatase activity"/>
    <property type="evidence" value="ECO:0007669"/>
    <property type="project" value="TreeGrafter"/>
</dbReference>
<feature type="non-terminal residue" evidence="4">
    <location>
        <position position="1"/>
    </location>
</feature>
<evidence type="ECO:0000313" key="4">
    <source>
        <dbReference type="EMBL" id="CDR18849.1"/>
    </source>
</evidence>
<dbReference type="Proteomes" id="UP000193380">
    <property type="component" value="Unassembled WGS sequence"/>
</dbReference>
<name>A0A061A6X1_ONCMY</name>
<dbReference type="InterPro" id="IPR046985">
    <property type="entry name" value="IP5"/>
</dbReference>
<dbReference type="GO" id="GO:0046856">
    <property type="term" value="P:phosphatidylinositol dephosphorylation"/>
    <property type="evidence" value="ECO:0007669"/>
    <property type="project" value="InterPro"/>
</dbReference>
<dbReference type="PANTHER" id="PTHR11200:SF127">
    <property type="entry name" value="PHOSPHATIDYLINOSITOL 4,5-BISPHOSPHATE 5-PHOSPHATASE A"/>
    <property type="match status" value="1"/>
</dbReference>
<dbReference type="GO" id="GO:0005737">
    <property type="term" value="C:cytoplasm"/>
    <property type="evidence" value="ECO:0007669"/>
    <property type="project" value="TreeGrafter"/>
</dbReference>
<proteinExistence type="inferred from homology"/>
<dbReference type="PANTHER" id="PTHR11200">
    <property type="entry name" value="INOSITOL 5-PHOSPHATASE"/>
    <property type="match status" value="1"/>
</dbReference>
<dbReference type="EMBL" id="FR979935">
    <property type="protein sequence ID" value="CDR18849.1"/>
    <property type="molecule type" value="Genomic_DNA"/>
</dbReference>
<dbReference type="SUPFAM" id="SSF56219">
    <property type="entry name" value="DNase I-like"/>
    <property type="match status" value="1"/>
</dbReference>
<gene>
    <name evidence="4" type="ORF">GSONMT00048530001</name>
</gene>
<evidence type="ECO:0000256" key="1">
    <source>
        <dbReference type="ARBA" id="ARBA00005910"/>
    </source>
</evidence>
<dbReference type="InterPro" id="IPR036691">
    <property type="entry name" value="Endo/exonu/phosph_ase_sf"/>
</dbReference>
<protein>
    <submittedName>
        <fullName evidence="4">Uncharacterized protein</fullName>
    </submittedName>
</protein>
<comment type="similarity">
    <text evidence="1">Belongs to the inositol 1,4,5-trisphosphate 5-phosphatase type II family.</text>
</comment>
<accession>A0A061A6X1</accession>
<reference evidence="4" key="2">
    <citation type="submission" date="2014-03" db="EMBL/GenBank/DDBJ databases">
        <authorList>
            <person name="Genoscope - CEA"/>
        </authorList>
    </citation>
    <scope>NUCLEOTIDE SEQUENCE</scope>
</reference>
<dbReference type="InterPro" id="IPR000300">
    <property type="entry name" value="IPPc"/>
</dbReference>
<dbReference type="GO" id="GO:0004439">
    <property type="term" value="F:phosphatidylinositol-4,5-bisphosphate 5-phosphatase activity"/>
    <property type="evidence" value="ECO:0007669"/>
    <property type="project" value="TreeGrafter"/>
</dbReference>
<dbReference type="STRING" id="8022.A0A061A6X1"/>
<feature type="domain" description="Inositol polyphosphate-related phosphatase" evidence="3">
    <location>
        <begin position="21"/>
        <end position="85"/>
    </location>
</feature>
<evidence type="ECO:0000313" key="5">
    <source>
        <dbReference type="Proteomes" id="UP000193380"/>
    </source>
</evidence>
<dbReference type="InterPro" id="IPR041611">
    <property type="entry name" value="SKICH"/>
</dbReference>
<dbReference type="Gene3D" id="3.60.10.10">
    <property type="entry name" value="Endonuclease/exonuclease/phosphatase"/>
    <property type="match status" value="1"/>
</dbReference>
<dbReference type="GO" id="GO:0005886">
    <property type="term" value="C:plasma membrane"/>
    <property type="evidence" value="ECO:0007669"/>
    <property type="project" value="TreeGrafter"/>
</dbReference>
<dbReference type="Pfam" id="PF22669">
    <property type="entry name" value="Exo_endo_phos2"/>
    <property type="match status" value="1"/>
</dbReference>
<dbReference type="Pfam" id="PF17751">
    <property type="entry name" value="SKICH"/>
    <property type="match status" value="1"/>
</dbReference>
<feature type="domain" description="SKICH" evidence="2">
    <location>
        <begin position="100"/>
        <end position="166"/>
    </location>
</feature>
<reference evidence="4" key="1">
    <citation type="journal article" date="2014" name="Nat. Commun.">
        <title>The rainbow trout genome provides novel insights into evolution after whole-genome duplication in vertebrates.</title>
        <authorList>
            <person name="Berthelot C."/>
            <person name="Brunet F."/>
            <person name="Chalopin D."/>
            <person name="Juanchich A."/>
            <person name="Bernard M."/>
            <person name="Noel B."/>
            <person name="Bento P."/>
            <person name="Da Silva C."/>
            <person name="Labadie K."/>
            <person name="Alberti A."/>
            <person name="Aury J.M."/>
            <person name="Louis A."/>
            <person name="Dehais P."/>
            <person name="Bardou P."/>
            <person name="Montfort J."/>
            <person name="Klopp C."/>
            <person name="Cabau C."/>
            <person name="Gaspin C."/>
            <person name="Thorgaard G.H."/>
            <person name="Boussaha M."/>
            <person name="Quillet E."/>
            <person name="Guyomard R."/>
            <person name="Galiana D."/>
            <person name="Bobe J."/>
            <person name="Volff J.N."/>
            <person name="Genet C."/>
            <person name="Wincker P."/>
            <person name="Jaillon O."/>
            <person name="Roest Crollius H."/>
            <person name="Guiguen Y."/>
        </authorList>
    </citation>
    <scope>NUCLEOTIDE SEQUENCE [LARGE SCALE GENOMIC DNA]</scope>
</reference>
<evidence type="ECO:0000259" key="3">
    <source>
        <dbReference type="Pfam" id="PF22669"/>
    </source>
</evidence>
<organism evidence="4 5">
    <name type="scientific">Oncorhynchus mykiss</name>
    <name type="common">Rainbow trout</name>
    <name type="synonym">Salmo gairdneri</name>
    <dbReference type="NCBI Taxonomy" id="8022"/>
    <lineage>
        <taxon>Eukaryota</taxon>
        <taxon>Metazoa</taxon>
        <taxon>Chordata</taxon>
        <taxon>Craniata</taxon>
        <taxon>Vertebrata</taxon>
        <taxon>Euteleostomi</taxon>
        <taxon>Actinopterygii</taxon>
        <taxon>Neopterygii</taxon>
        <taxon>Teleostei</taxon>
        <taxon>Protacanthopterygii</taxon>
        <taxon>Salmoniformes</taxon>
        <taxon>Salmonidae</taxon>
        <taxon>Salmoninae</taxon>
        <taxon>Oncorhynchus</taxon>
    </lineage>
</organism>
<dbReference type="AlphaFoldDB" id="A0A061A6X1"/>
<evidence type="ECO:0000259" key="2">
    <source>
        <dbReference type="Pfam" id="PF17751"/>
    </source>
</evidence>
<dbReference type="GO" id="GO:0001726">
    <property type="term" value="C:ruffle"/>
    <property type="evidence" value="ECO:0007669"/>
    <property type="project" value="TreeGrafter"/>
</dbReference>
<dbReference type="Gene3D" id="2.60.40.2840">
    <property type="match status" value="1"/>
</dbReference>
<dbReference type="PaxDb" id="8022-A0A061A6X1"/>
<dbReference type="FunFam" id="2.60.40.2840:FF:000003">
    <property type="entry name" value="Phosphatidylinositol 4,5-bisphosphate 5-phosphatase A"/>
    <property type="match status" value="1"/>
</dbReference>